<name>A0AAW9SFU9_9BACT</name>
<keyword evidence="5" id="KW-0227">DNA damage</keyword>
<dbReference type="RefSeq" id="WP_346823960.1">
    <property type="nucleotide sequence ID" value="NZ_JBDKWZ010000020.1"/>
</dbReference>
<keyword evidence="9" id="KW-0812">Transmembrane</keyword>
<organism evidence="11 12">
    <name type="scientific">Rapidithrix thailandica</name>
    <dbReference type="NCBI Taxonomy" id="413964"/>
    <lineage>
        <taxon>Bacteria</taxon>
        <taxon>Pseudomonadati</taxon>
        <taxon>Bacteroidota</taxon>
        <taxon>Cytophagia</taxon>
        <taxon>Cytophagales</taxon>
        <taxon>Flammeovirgaceae</taxon>
        <taxon>Rapidithrix</taxon>
    </lineage>
</organism>
<comment type="cofactor">
    <cofactor evidence="2">
        <name>Mg(2+)</name>
        <dbReference type="ChEBI" id="CHEBI:18420"/>
    </cofactor>
</comment>
<gene>
    <name evidence="11" type="ORF">AAG747_24895</name>
</gene>
<keyword evidence="4" id="KW-0479">Metal-binding</keyword>
<dbReference type="SUPFAM" id="SSF56219">
    <property type="entry name" value="DNase I-like"/>
    <property type="match status" value="1"/>
</dbReference>
<dbReference type="GO" id="GO:0006281">
    <property type="term" value="P:DNA repair"/>
    <property type="evidence" value="ECO:0007669"/>
    <property type="project" value="UniProtKB-KW"/>
</dbReference>
<feature type="transmembrane region" description="Helical" evidence="9">
    <location>
        <begin position="6"/>
        <end position="23"/>
    </location>
</feature>
<evidence type="ECO:0000256" key="3">
    <source>
        <dbReference type="ARBA" id="ARBA00022722"/>
    </source>
</evidence>
<feature type="domain" description="Endonuclease/exonuclease/phosphatase" evidence="10">
    <location>
        <begin position="46"/>
        <end position="298"/>
    </location>
</feature>
<evidence type="ECO:0000313" key="12">
    <source>
        <dbReference type="Proteomes" id="UP001403385"/>
    </source>
</evidence>
<evidence type="ECO:0000256" key="4">
    <source>
        <dbReference type="ARBA" id="ARBA00022723"/>
    </source>
</evidence>
<dbReference type="EMBL" id="JBDKWZ010000020">
    <property type="protein sequence ID" value="MEN7551179.1"/>
    <property type="molecule type" value="Genomic_DNA"/>
</dbReference>
<evidence type="ECO:0000256" key="8">
    <source>
        <dbReference type="ARBA" id="ARBA00023204"/>
    </source>
</evidence>
<evidence type="ECO:0000256" key="1">
    <source>
        <dbReference type="ARBA" id="ARBA00001936"/>
    </source>
</evidence>
<protein>
    <submittedName>
        <fullName evidence="11">Endonuclease/exonuclease/phosphatase family protein</fullName>
    </submittedName>
</protein>
<comment type="caution">
    <text evidence="11">The sequence shown here is derived from an EMBL/GenBank/DDBJ whole genome shotgun (WGS) entry which is preliminary data.</text>
</comment>
<dbReference type="InterPro" id="IPR036691">
    <property type="entry name" value="Endo/exonu/phosph_ase_sf"/>
</dbReference>
<evidence type="ECO:0000256" key="5">
    <source>
        <dbReference type="ARBA" id="ARBA00022763"/>
    </source>
</evidence>
<dbReference type="GO" id="GO:0046872">
    <property type="term" value="F:metal ion binding"/>
    <property type="evidence" value="ECO:0007669"/>
    <property type="project" value="UniProtKB-KW"/>
</dbReference>
<dbReference type="GO" id="GO:0016787">
    <property type="term" value="F:hydrolase activity"/>
    <property type="evidence" value="ECO:0007669"/>
    <property type="project" value="UniProtKB-KW"/>
</dbReference>
<keyword evidence="9" id="KW-1133">Transmembrane helix</keyword>
<keyword evidence="7" id="KW-0460">Magnesium</keyword>
<dbReference type="Gene3D" id="3.60.10.10">
    <property type="entry name" value="Endonuclease/exonuclease/phosphatase"/>
    <property type="match status" value="1"/>
</dbReference>
<dbReference type="PANTHER" id="PTHR15822">
    <property type="entry name" value="TRAF AND TNF RECEPTOR-ASSOCIATED PROTEIN"/>
    <property type="match status" value="1"/>
</dbReference>
<dbReference type="AlphaFoldDB" id="A0AAW9SFU9"/>
<dbReference type="Proteomes" id="UP001403385">
    <property type="component" value="Unassembled WGS sequence"/>
</dbReference>
<dbReference type="Pfam" id="PF03372">
    <property type="entry name" value="Exo_endo_phos"/>
    <property type="match status" value="1"/>
</dbReference>
<sequence>MRPSNLFRLILIVLIPVFLLGFYHKKLDVSQQETEGSLKNTNLKILSYNIWNGFEGEESRKKKFTEWVKQEQPDILALQELVNISEVELKKMAKAWGHPYVSTSKEAGYPVGLTSRYPLKNVRKVLQNMHHGYLVAEVEGLLVYVVHLSPFSHQKRVEEAQVLLKDMEKYKRKELHVLVMGDFNTYAASDSLFYLKSDLQKALKEQGEKHSHVNNLTERRAVPFEPIHTFLQKGLHDIYSEKKSQQAFQHSFPTKVFGEVPLSEKVRIDFILTDKKLAKKCTQVAIIKDSVTHQLSDHYPVQMIFRK</sequence>
<keyword evidence="8" id="KW-0234">DNA repair</keyword>
<evidence type="ECO:0000256" key="2">
    <source>
        <dbReference type="ARBA" id="ARBA00001946"/>
    </source>
</evidence>
<keyword evidence="11" id="KW-0255">Endonuclease</keyword>
<dbReference type="PANTHER" id="PTHR15822:SF4">
    <property type="entry name" value="TYROSYL-DNA PHOSPHODIESTERASE 2"/>
    <property type="match status" value="1"/>
</dbReference>
<dbReference type="InterPro" id="IPR051547">
    <property type="entry name" value="TDP2-like"/>
</dbReference>
<evidence type="ECO:0000256" key="6">
    <source>
        <dbReference type="ARBA" id="ARBA00022801"/>
    </source>
</evidence>
<proteinExistence type="predicted"/>
<evidence type="ECO:0000313" key="11">
    <source>
        <dbReference type="EMBL" id="MEN7551179.1"/>
    </source>
</evidence>
<evidence type="ECO:0000259" key="10">
    <source>
        <dbReference type="Pfam" id="PF03372"/>
    </source>
</evidence>
<keyword evidence="6" id="KW-0378">Hydrolase</keyword>
<dbReference type="InterPro" id="IPR005135">
    <property type="entry name" value="Endo/exonuclease/phosphatase"/>
</dbReference>
<evidence type="ECO:0000256" key="9">
    <source>
        <dbReference type="SAM" id="Phobius"/>
    </source>
</evidence>
<evidence type="ECO:0000256" key="7">
    <source>
        <dbReference type="ARBA" id="ARBA00022842"/>
    </source>
</evidence>
<accession>A0AAW9SFU9</accession>
<keyword evidence="12" id="KW-1185">Reference proteome</keyword>
<comment type="cofactor">
    <cofactor evidence="1">
        <name>Mn(2+)</name>
        <dbReference type="ChEBI" id="CHEBI:29035"/>
    </cofactor>
</comment>
<reference evidence="11 12" key="1">
    <citation type="submission" date="2024-04" db="EMBL/GenBank/DDBJ databases">
        <title>Novel genus in family Flammeovirgaceae.</title>
        <authorList>
            <person name="Nguyen T.H."/>
            <person name="Vuong T.Q."/>
            <person name="Le H."/>
            <person name="Kim S.-G."/>
        </authorList>
    </citation>
    <scope>NUCLEOTIDE SEQUENCE [LARGE SCALE GENOMIC DNA]</scope>
    <source>
        <strain evidence="11 12">JCM 23209</strain>
    </source>
</reference>
<keyword evidence="9" id="KW-0472">Membrane</keyword>
<dbReference type="GO" id="GO:0004519">
    <property type="term" value="F:endonuclease activity"/>
    <property type="evidence" value="ECO:0007669"/>
    <property type="project" value="UniProtKB-KW"/>
</dbReference>
<keyword evidence="3" id="KW-0540">Nuclease</keyword>